<evidence type="ECO:0000256" key="1">
    <source>
        <dbReference type="SAM" id="MobiDB-lite"/>
    </source>
</evidence>
<sequence>MFTNGSPHSSHKEHRPLAEEIEDDQKSTISQESGVPRTDGALLSLQLVAGNRVRHGRCAPEFLEEMATKGAYDSFRRSLPKKLKVITGQEARQFFKNYISEHSKRQLNDKVTKNLMPSPIAFAVTAWEGSTKYVDYYMTWRGMKNAHKGKELEQRIELLDSEFRRLVKKLDEEYKRITALKSHGNLSPLKRKFQTTPSASSHSSKKAHPPAAIDVSLIDADALQDLTTALPEPPASAADSVMSLPLLSMIRNVPLSHRVPLRVTNPDRLSMLSEDTLPAIMALTSGAPTKPVNHTPLAENSTNTLAVPSLRRHSKHINDNDVRKSVASVKSSDTGSSRSSRLSRSSSLSRSENRSSSLDRHHQLELNEAAEKRHYTDDDLPEFLLVFLGDKLESDTTSWHGLERQISARTLPADRHSPWLGPLARTSSNGLRYSPSQTPSETGSDDSGFADSWNTTPIAPVQSLMEAMGHSHPYYHSPPVVPGAQYISVGQMGSPGPAQSPYLYSSPRMDASHLPYIPWQLQTPTAVSNSRPPSRAYSAASRGSPYLQAHMGF</sequence>
<dbReference type="AlphaFoldDB" id="A0A9P6JX00"/>
<feature type="region of interest" description="Disordered" evidence="1">
    <location>
        <begin position="413"/>
        <end position="452"/>
    </location>
</feature>
<reference evidence="2" key="1">
    <citation type="submission" date="2020-11" db="EMBL/GenBank/DDBJ databases">
        <authorList>
            <consortium name="DOE Joint Genome Institute"/>
            <person name="Ahrendt S."/>
            <person name="Riley R."/>
            <person name="Andreopoulos W."/>
            <person name="Labutti K."/>
            <person name="Pangilinan J."/>
            <person name="Ruiz-Duenas F.J."/>
            <person name="Barrasa J.M."/>
            <person name="Sanchez-Garcia M."/>
            <person name="Camarero S."/>
            <person name="Miyauchi S."/>
            <person name="Serrano A."/>
            <person name="Linde D."/>
            <person name="Babiker R."/>
            <person name="Drula E."/>
            <person name="Ayuso-Fernandez I."/>
            <person name="Pacheco R."/>
            <person name="Padilla G."/>
            <person name="Ferreira P."/>
            <person name="Barriuso J."/>
            <person name="Kellner H."/>
            <person name="Castanera R."/>
            <person name="Alfaro M."/>
            <person name="Ramirez L."/>
            <person name="Pisabarro A.G."/>
            <person name="Kuo A."/>
            <person name="Tritt A."/>
            <person name="Lipzen A."/>
            <person name="He G."/>
            <person name="Yan M."/>
            <person name="Ng V."/>
            <person name="Cullen D."/>
            <person name="Martin F."/>
            <person name="Rosso M.-N."/>
            <person name="Henrissat B."/>
            <person name="Hibbett D."/>
            <person name="Martinez A.T."/>
            <person name="Grigoriev I.V."/>
        </authorList>
    </citation>
    <scope>NUCLEOTIDE SEQUENCE</scope>
    <source>
        <strain evidence="2">CBS 506.95</strain>
    </source>
</reference>
<feature type="compositionally biased region" description="Low complexity" evidence="1">
    <location>
        <begin position="328"/>
        <end position="350"/>
    </location>
</feature>
<dbReference type="OrthoDB" id="3048996at2759"/>
<organism evidence="2 3">
    <name type="scientific">Crepidotus variabilis</name>
    <dbReference type="NCBI Taxonomy" id="179855"/>
    <lineage>
        <taxon>Eukaryota</taxon>
        <taxon>Fungi</taxon>
        <taxon>Dikarya</taxon>
        <taxon>Basidiomycota</taxon>
        <taxon>Agaricomycotina</taxon>
        <taxon>Agaricomycetes</taxon>
        <taxon>Agaricomycetidae</taxon>
        <taxon>Agaricales</taxon>
        <taxon>Agaricineae</taxon>
        <taxon>Crepidotaceae</taxon>
        <taxon>Crepidotus</taxon>
    </lineage>
</organism>
<feature type="region of interest" description="Disordered" evidence="1">
    <location>
        <begin position="188"/>
        <end position="210"/>
    </location>
</feature>
<gene>
    <name evidence="2" type="ORF">CPB83DRAFT_842180</name>
</gene>
<dbReference type="Proteomes" id="UP000807306">
    <property type="component" value="Unassembled WGS sequence"/>
</dbReference>
<proteinExistence type="predicted"/>
<protein>
    <submittedName>
        <fullName evidence="2">Uncharacterized protein</fullName>
    </submittedName>
</protein>
<accession>A0A9P6JX00</accession>
<feature type="region of interest" description="Disordered" evidence="1">
    <location>
        <begin position="1"/>
        <end position="36"/>
    </location>
</feature>
<feature type="compositionally biased region" description="Basic and acidic residues" evidence="1">
    <location>
        <begin position="351"/>
        <end position="362"/>
    </location>
</feature>
<comment type="caution">
    <text evidence="2">The sequence shown here is derived from an EMBL/GenBank/DDBJ whole genome shotgun (WGS) entry which is preliminary data.</text>
</comment>
<feature type="region of interest" description="Disordered" evidence="1">
    <location>
        <begin position="311"/>
        <end position="362"/>
    </location>
</feature>
<evidence type="ECO:0000313" key="3">
    <source>
        <dbReference type="Proteomes" id="UP000807306"/>
    </source>
</evidence>
<keyword evidence="3" id="KW-1185">Reference proteome</keyword>
<name>A0A9P6JX00_9AGAR</name>
<evidence type="ECO:0000313" key="2">
    <source>
        <dbReference type="EMBL" id="KAF9535698.1"/>
    </source>
</evidence>
<feature type="compositionally biased region" description="Polar residues" evidence="1">
    <location>
        <begin position="425"/>
        <end position="442"/>
    </location>
</feature>
<dbReference type="EMBL" id="MU157824">
    <property type="protein sequence ID" value="KAF9535698.1"/>
    <property type="molecule type" value="Genomic_DNA"/>
</dbReference>